<dbReference type="RefSeq" id="XP_013904033.1">
    <property type="nucleotide sequence ID" value="XM_014048579.1"/>
</dbReference>
<dbReference type="GeneID" id="25735818"/>
<gene>
    <name evidence="2" type="ORF">MNEG_2940</name>
</gene>
<dbReference type="AlphaFoldDB" id="A0A0D2LEA3"/>
<evidence type="ECO:0000313" key="3">
    <source>
        <dbReference type="Proteomes" id="UP000054498"/>
    </source>
</evidence>
<feature type="compositionally biased region" description="Low complexity" evidence="1">
    <location>
        <begin position="59"/>
        <end position="109"/>
    </location>
</feature>
<protein>
    <submittedName>
        <fullName evidence="2">Uncharacterized protein</fullName>
    </submittedName>
</protein>
<proteinExistence type="predicted"/>
<sequence>MAADVERLARLNAELQQLLTRPAGTVSQEKIAAAAAQLREIRQRLAQQDTQHEGEQQKQQEPQQQEPQATAATEQPQLQGPQATAATEQQQQQEPEATAATESQAPAAQHSGERPQAAAQQAATDKVVPERPRPREAAATRAPRGEDATLKRIAACSSLRPLRQLYEQEQARGRLRPRHVAALVARLPFTQDGAAAAAAAGVGAAAGAEELRARHGAVFDFGEELLPVLQLQLGALSADDLADCAAAAADLRLEARTSWVAALVSASLPRLRYLDARRLAALGAALPRLDPSSFGSAEGGRRRGGAAGAWLRAWEARGCELLQGRAAVPSAAAAADPVVGGGVGGDAPEVSAGPAAAAVAPADLASIASAAAALGLAPGEAWMSAVLTAAEAAVAAGSAAADASQDAPKDAAAPAAAAAAAARLPALAAGLARAAAAARPGGLRQLRTQGLVDCLVALESLGVDPGEEWAAAFATALQPRARLLAPASALAVLRVLHGWRRSRPAAPAAPTAAALRPLLSALLAQLAQAPHALSQSDVLGALSALADLGLGPDRATDATLDSAGADAAAVHELLRALATAPGGEQTGLSGAPPGALAAMLVALRRIGVAPEGAFLSAAQDELLASLAGGGGAGGAALGLSPGAFCAFAGAVAAFGYRLEQQLLDGYLEAAEPHLGRMHGRDLSQIMITLGALRQKPRAQLLGALASALARAAPALPLEDLSGCLTAMAELQLRREDTQGVRATTAAAAPPPSALSAALLRAAAPLLPAAPAAQLCEVLAAAGRLGLSGAGAAAVAGRADEDDDVTAAAPSGWLAAALEGAEAKIEAADDEPAKRNP</sequence>
<dbReference type="Proteomes" id="UP000054498">
    <property type="component" value="Unassembled WGS sequence"/>
</dbReference>
<evidence type="ECO:0000313" key="2">
    <source>
        <dbReference type="EMBL" id="KIZ05014.1"/>
    </source>
</evidence>
<reference evidence="2 3" key="1">
    <citation type="journal article" date="2013" name="BMC Genomics">
        <title>Reconstruction of the lipid metabolism for the microalga Monoraphidium neglectum from its genome sequence reveals characteristics suitable for biofuel production.</title>
        <authorList>
            <person name="Bogen C."/>
            <person name="Al-Dilaimi A."/>
            <person name="Albersmeier A."/>
            <person name="Wichmann J."/>
            <person name="Grundmann M."/>
            <person name="Rupp O."/>
            <person name="Lauersen K.J."/>
            <person name="Blifernez-Klassen O."/>
            <person name="Kalinowski J."/>
            <person name="Goesmann A."/>
            <person name="Mussgnug J.H."/>
            <person name="Kruse O."/>
        </authorList>
    </citation>
    <scope>NUCLEOTIDE SEQUENCE [LARGE SCALE GENOMIC DNA]</scope>
    <source>
        <strain evidence="2 3">SAG 48.87</strain>
    </source>
</reference>
<keyword evidence="3" id="KW-1185">Reference proteome</keyword>
<feature type="region of interest" description="Disordered" evidence="1">
    <location>
        <begin position="43"/>
        <end position="149"/>
    </location>
</feature>
<feature type="compositionally biased region" description="Basic and acidic residues" evidence="1">
    <location>
        <begin position="127"/>
        <end position="149"/>
    </location>
</feature>
<organism evidence="2 3">
    <name type="scientific">Monoraphidium neglectum</name>
    <dbReference type="NCBI Taxonomy" id="145388"/>
    <lineage>
        <taxon>Eukaryota</taxon>
        <taxon>Viridiplantae</taxon>
        <taxon>Chlorophyta</taxon>
        <taxon>core chlorophytes</taxon>
        <taxon>Chlorophyceae</taxon>
        <taxon>CS clade</taxon>
        <taxon>Sphaeropleales</taxon>
        <taxon>Selenastraceae</taxon>
        <taxon>Monoraphidium</taxon>
    </lineage>
</organism>
<dbReference type="KEGG" id="mng:MNEG_2940"/>
<name>A0A0D2LEA3_9CHLO</name>
<dbReference type="EMBL" id="KK100570">
    <property type="protein sequence ID" value="KIZ05014.1"/>
    <property type="molecule type" value="Genomic_DNA"/>
</dbReference>
<evidence type="ECO:0000256" key="1">
    <source>
        <dbReference type="SAM" id="MobiDB-lite"/>
    </source>
</evidence>
<accession>A0A0D2LEA3</accession>